<comment type="caution">
    <text evidence="1">The sequence shown here is derived from an EMBL/GenBank/DDBJ whole genome shotgun (WGS) entry which is preliminary data.</text>
</comment>
<sequence>MIINEEYEIGLKTMAVMYHIDASFQTRMIDLDGDYLTSKSPQKLFDEICLKHGSTYEGRREAVVRSLGYEKRTPFLPALGIYTFPSASPQHFDCVWLFPRHILQIVPHPTNHHHSIVKFHNGSELVVKARPAFLKAQYERTAASALRFQFMDLIHLNKELLFDKAKGTEECFLFRLHGNQSLAKDHKIWSL</sequence>
<dbReference type="RefSeq" id="WP_377916332.1">
    <property type="nucleotide sequence ID" value="NZ_JBHRZT010000052.1"/>
</dbReference>
<proteinExistence type="predicted"/>
<dbReference type="EMBL" id="JBHRZT010000052">
    <property type="protein sequence ID" value="MFC3884680.1"/>
    <property type="molecule type" value="Genomic_DNA"/>
</dbReference>
<protein>
    <submittedName>
        <fullName evidence="1">Competence protein ComK</fullName>
    </submittedName>
</protein>
<keyword evidence="2" id="KW-1185">Reference proteome</keyword>
<gene>
    <name evidence="1" type="ORF">ACFOU2_14725</name>
</gene>
<reference evidence="2" key="1">
    <citation type="journal article" date="2019" name="Int. J. Syst. Evol. Microbiol.">
        <title>The Global Catalogue of Microorganisms (GCM) 10K type strain sequencing project: providing services to taxonomists for standard genome sequencing and annotation.</title>
        <authorList>
            <consortium name="The Broad Institute Genomics Platform"/>
            <consortium name="The Broad Institute Genome Sequencing Center for Infectious Disease"/>
            <person name="Wu L."/>
            <person name="Ma J."/>
        </authorList>
    </citation>
    <scope>NUCLEOTIDE SEQUENCE [LARGE SCALE GENOMIC DNA]</scope>
    <source>
        <strain evidence="2">CCUG 61889</strain>
    </source>
</reference>
<dbReference type="InterPro" id="IPR010461">
    <property type="entry name" value="ComK"/>
</dbReference>
<evidence type="ECO:0000313" key="1">
    <source>
        <dbReference type="EMBL" id="MFC3884680.1"/>
    </source>
</evidence>
<name>A0ABV8B444_9BACI</name>
<dbReference type="Pfam" id="PF06338">
    <property type="entry name" value="ComK"/>
    <property type="match status" value="1"/>
</dbReference>
<accession>A0ABV8B444</accession>
<dbReference type="Proteomes" id="UP001595752">
    <property type="component" value="Unassembled WGS sequence"/>
</dbReference>
<organism evidence="1 2">
    <name type="scientific">Bacillus songklensis</name>
    <dbReference type="NCBI Taxonomy" id="1069116"/>
    <lineage>
        <taxon>Bacteria</taxon>
        <taxon>Bacillati</taxon>
        <taxon>Bacillota</taxon>
        <taxon>Bacilli</taxon>
        <taxon>Bacillales</taxon>
        <taxon>Bacillaceae</taxon>
        <taxon>Bacillus</taxon>
    </lineage>
</organism>
<evidence type="ECO:0000313" key="2">
    <source>
        <dbReference type="Proteomes" id="UP001595752"/>
    </source>
</evidence>